<proteinExistence type="predicted"/>
<sequence length="77" mass="8472">MENQGLIRKPICTVGFNMKLSASAIIKKVYGAANRKQQALSPTTLFSFTILKDNGVYDDECRQANACNVAFMLDEAP</sequence>
<name>A0ABR0PL13_GOSAR</name>
<keyword evidence="2" id="KW-1185">Reference proteome</keyword>
<dbReference type="Proteomes" id="UP001358586">
    <property type="component" value="Chromosome 6"/>
</dbReference>
<dbReference type="EMBL" id="JARKNE010000006">
    <property type="protein sequence ID" value="KAK5824966.1"/>
    <property type="molecule type" value="Genomic_DNA"/>
</dbReference>
<evidence type="ECO:0000313" key="2">
    <source>
        <dbReference type="Proteomes" id="UP001358586"/>
    </source>
</evidence>
<comment type="caution">
    <text evidence="1">The sequence shown here is derived from an EMBL/GenBank/DDBJ whole genome shotgun (WGS) entry which is preliminary data.</text>
</comment>
<protein>
    <submittedName>
        <fullName evidence="1">Uncharacterized protein</fullName>
    </submittedName>
</protein>
<gene>
    <name evidence="1" type="ORF">PVK06_019764</name>
</gene>
<evidence type="ECO:0000313" key="1">
    <source>
        <dbReference type="EMBL" id="KAK5824966.1"/>
    </source>
</evidence>
<accession>A0ABR0PL13</accession>
<organism evidence="1 2">
    <name type="scientific">Gossypium arboreum</name>
    <name type="common">Tree cotton</name>
    <name type="synonym">Gossypium nanking</name>
    <dbReference type="NCBI Taxonomy" id="29729"/>
    <lineage>
        <taxon>Eukaryota</taxon>
        <taxon>Viridiplantae</taxon>
        <taxon>Streptophyta</taxon>
        <taxon>Embryophyta</taxon>
        <taxon>Tracheophyta</taxon>
        <taxon>Spermatophyta</taxon>
        <taxon>Magnoliopsida</taxon>
        <taxon>eudicotyledons</taxon>
        <taxon>Gunneridae</taxon>
        <taxon>Pentapetalae</taxon>
        <taxon>rosids</taxon>
        <taxon>malvids</taxon>
        <taxon>Malvales</taxon>
        <taxon>Malvaceae</taxon>
        <taxon>Malvoideae</taxon>
        <taxon>Gossypium</taxon>
    </lineage>
</organism>
<reference evidence="1 2" key="1">
    <citation type="submission" date="2023-03" db="EMBL/GenBank/DDBJ databases">
        <title>WGS of Gossypium arboreum.</title>
        <authorList>
            <person name="Yu D."/>
        </authorList>
    </citation>
    <scope>NUCLEOTIDE SEQUENCE [LARGE SCALE GENOMIC DNA]</scope>
    <source>
        <tissue evidence="1">Leaf</tissue>
    </source>
</reference>